<organism evidence="7 8">
    <name type="scientific">Octadecabacter ascidiaceicola</name>
    <dbReference type="NCBI Taxonomy" id="1655543"/>
    <lineage>
        <taxon>Bacteria</taxon>
        <taxon>Pseudomonadati</taxon>
        <taxon>Pseudomonadota</taxon>
        <taxon>Alphaproteobacteria</taxon>
        <taxon>Rhodobacterales</taxon>
        <taxon>Roseobacteraceae</taxon>
        <taxon>Octadecabacter</taxon>
    </lineage>
</organism>
<accession>A0A238KRG7</accession>
<protein>
    <submittedName>
        <fullName evidence="7">O-Antigen ligase</fullName>
    </submittedName>
</protein>
<keyword evidence="2 5" id="KW-0812">Transmembrane</keyword>
<dbReference type="PANTHER" id="PTHR37422">
    <property type="entry name" value="TEICHURONIC ACID BIOSYNTHESIS PROTEIN TUAE"/>
    <property type="match status" value="1"/>
</dbReference>
<proteinExistence type="predicted"/>
<keyword evidence="3 5" id="KW-1133">Transmembrane helix</keyword>
<feature type="transmembrane region" description="Helical" evidence="5">
    <location>
        <begin position="352"/>
        <end position="372"/>
    </location>
</feature>
<feature type="transmembrane region" description="Helical" evidence="5">
    <location>
        <begin position="146"/>
        <end position="168"/>
    </location>
</feature>
<evidence type="ECO:0000256" key="3">
    <source>
        <dbReference type="ARBA" id="ARBA00022989"/>
    </source>
</evidence>
<evidence type="ECO:0000256" key="4">
    <source>
        <dbReference type="ARBA" id="ARBA00023136"/>
    </source>
</evidence>
<reference evidence="8" key="1">
    <citation type="submission" date="2017-05" db="EMBL/GenBank/DDBJ databases">
        <authorList>
            <person name="Rodrigo-Torres L."/>
            <person name="Arahal R. D."/>
            <person name="Lucena T."/>
        </authorList>
    </citation>
    <scope>NUCLEOTIDE SEQUENCE [LARGE SCALE GENOMIC DNA]</scope>
    <source>
        <strain evidence="8">CECT 8868</strain>
    </source>
</reference>
<sequence length="402" mass="44201">MNFLQLGNNNYGRFLFLLVIFGSAIDTSIGLNFLLLFVLVTLAHSTFFRRPAGTKMPEAHKVACLLFALTYGFFLLSELVNTGELGEVSSVAVNYSVYALLGFILLSCYWQKITFESLSSGIGIIAILYAIIALIEAYTYQTPRVAFGYNSIPLGMIAVQLLFWCGCVTLTRRQGTVISLLGLVCASWVIYLTGSRMPIAVMLLLLVLWLLFSKQPVLTRLCVLLGCLLIIPIQSTLTPFGLELILTRFSLLDIDAVMGLETGSASSGVQRSWIWQSGAEMISQSPWFGWGHEATLTKQALAAVNAPASISVQPHFHNELIDMAVRFGLPAAGGLIVAYLSLFRLPTTRQQFWVVFVFLGQMFALSLTDIISNHSVTLSMFAFSVTLLLLYTSPSLDDGLQQ</sequence>
<feature type="transmembrane region" description="Helical" evidence="5">
    <location>
        <begin position="197"/>
        <end position="214"/>
    </location>
</feature>
<evidence type="ECO:0000313" key="7">
    <source>
        <dbReference type="EMBL" id="SMX45277.1"/>
    </source>
</evidence>
<evidence type="ECO:0000313" key="8">
    <source>
        <dbReference type="Proteomes" id="UP000203464"/>
    </source>
</evidence>
<gene>
    <name evidence="7" type="ORF">OCA8868_03277</name>
</gene>
<feature type="transmembrane region" description="Helical" evidence="5">
    <location>
        <begin position="14"/>
        <end position="42"/>
    </location>
</feature>
<dbReference type="Pfam" id="PF04932">
    <property type="entry name" value="Wzy_C"/>
    <property type="match status" value="1"/>
</dbReference>
<dbReference type="EMBL" id="FXYD01000007">
    <property type="protein sequence ID" value="SMX45277.1"/>
    <property type="molecule type" value="Genomic_DNA"/>
</dbReference>
<feature type="domain" description="O-antigen ligase-related" evidence="6">
    <location>
        <begin position="182"/>
        <end position="332"/>
    </location>
</feature>
<keyword evidence="8" id="KW-1185">Reference proteome</keyword>
<dbReference type="RefSeq" id="WP_093997616.1">
    <property type="nucleotide sequence ID" value="NZ_FXYD01000007.1"/>
</dbReference>
<dbReference type="GO" id="GO:0016020">
    <property type="term" value="C:membrane"/>
    <property type="evidence" value="ECO:0007669"/>
    <property type="project" value="UniProtKB-SubCell"/>
</dbReference>
<feature type="transmembrane region" description="Helical" evidence="5">
    <location>
        <begin position="221"/>
        <end position="242"/>
    </location>
</feature>
<feature type="transmembrane region" description="Helical" evidence="5">
    <location>
        <begin position="122"/>
        <end position="140"/>
    </location>
</feature>
<evidence type="ECO:0000256" key="1">
    <source>
        <dbReference type="ARBA" id="ARBA00004141"/>
    </source>
</evidence>
<evidence type="ECO:0000256" key="5">
    <source>
        <dbReference type="SAM" id="Phobius"/>
    </source>
</evidence>
<keyword evidence="4 5" id="KW-0472">Membrane</keyword>
<feature type="transmembrane region" description="Helical" evidence="5">
    <location>
        <begin position="327"/>
        <end position="345"/>
    </location>
</feature>
<comment type="subcellular location">
    <subcellularLocation>
        <location evidence="1">Membrane</location>
        <topology evidence="1">Multi-pass membrane protein</topology>
    </subcellularLocation>
</comment>
<dbReference type="AlphaFoldDB" id="A0A238KRG7"/>
<evidence type="ECO:0000259" key="6">
    <source>
        <dbReference type="Pfam" id="PF04932"/>
    </source>
</evidence>
<dbReference type="GO" id="GO:0016874">
    <property type="term" value="F:ligase activity"/>
    <property type="evidence" value="ECO:0007669"/>
    <property type="project" value="UniProtKB-KW"/>
</dbReference>
<dbReference type="InterPro" id="IPR007016">
    <property type="entry name" value="O-antigen_ligase-rel_domated"/>
</dbReference>
<name>A0A238KRG7_9RHOB</name>
<feature type="transmembrane region" description="Helical" evidence="5">
    <location>
        <begin position="175"/>
        <end position="191"/>
    </location>
</feature>
<keyword evidence="7" id="KW-0436">Ligase</keyword>
<dbReference type="Proteomes" id="UP000203464">
    <property type="component" value="Unassembled WGS sequence"/>
</dbReference>
<feature type="transmembrane region" description="Helical" evidence="5">
    <location>
        <begin position="62"/>
        <end position="80"/>
    </location>
</feature>
<feature type="transmembrane region" description="Helical" evidence="5">
    <location>
        <begin position="92"/>
        <end position="110"/>
    </location>
</feature>
<evidence type="ECO:0000256" key="2">
    <source>
        <dbReference type="ARBA" id="ARBA00022692"/>
    </source>
</evidence>
<dbReference type="PANTHER" id="PTHR37422:SF13">
    <property type="entry name" value="LIPOPOLYSACCHARIDE BIOSYNTHESIS PROTEIN PA4999-RELATED"/>
    <property type="match status" value="1"/>
</dbReference>
<dbReference type="InterPro" id="IPR051533">
    <property type="entry name" value="WaaL-like"/>
</dbReference>
<dbReference type="OrthoDB" id="4391260at2"/>